<feature type="domain" description="NADP-dependent oxidoreductase" evidence="2">
    <location>
        <begin position="15"/>
        <end position="311"/>
    </location>
</feature>
<dbReference type="PANTHER" id="PTHR43364">
    <property type="entry name" value="NADH-SPECIFIC METHYLGLYOXAL REDUCTASE-RELATED"/>
    <property type="match status" value="1"/>
</dbReference>
<dbReference type="InterPro" id="IPR020471">
    <property type="entry name" value="AKR"/>
</dbReference>
<name>A0ABZ0Q8Z9_9LACO</name>
<dbReference type="Pfam" id="PF00248">
    <property type="entry name" value="Aldo_ket_red"/>
    <property type="match status" value="1"/>
</dbReference>
<dbReference type="InterPro" id="IPR023210">
    <property type="entry name" value="NADP_OxRdtase_dom"/>
</dbReference>
<dbReference type="EMBL" id="CP104778">
    <property type="protein sequence ID" value="WPC22605.1"/>
    <property type="molecule type" value="Genomic_DNA"/>
</dbReference>
<dbReference type="PRINTS" id="PR00069">
    <property type="entry name" value="ALDKETRDTASE"/>
</dbReference>
<dbReference type="InterPro" id="IPR036812">
    <property type="entry name" value="NAD(P)_OxRdtase_dom_sf"/>
</dbReference>
<accession>A0ABZ0Q8Z9</accession>
<organism evidence="3 4">
    <name type="scientific">Pediococcus inopinatus</name>
    <dbReference type="NCBI Taxonomy" id="114090"/>
    <lineage>
        <taxon>Bacteria</taxon>
        <taxon>Bacillati</taxon>
        <taxon>Bacillota</taxon>
        <taxon>Bacilli</taxon>
        <taxon>Lactobacillales</taxon>
        <taxon>Lactobacillaceae</taxon>
        <taxon>Pediococcus</taxon>
    </lineage>
</organism>
<dbReference type="PANTHER" id="PTHR43364:SF4">
    <property type="entry name" value="NAD(P)-LINKED OXIDOREDUCTASE SUPERFAMILY PROTEIN"/>
    <property type="match status" value="1"/>
</dbReference>
<evidence type="ECO:0000313" key="4">
    <source>
        <dbReference type="Proteomes" id="UP001302696"/>
    </source>
</evidence>
<dbReference type="Gene3D" id="3.20.20.100">
    <property type="entry name" value="NADP-dependent oxidoreductase domain"/>
    <property type="match status" value="1"/>
</dbReference>
<dbReference type="RefSeq" id="WP_057771967.1">
    <property type="nucleotide sequence ID" value="NZ_BBIM01000036.1"/>
</dbReference>
<reference evidence="4" key="1">
    <citation type="submission" date="2024-06" db="EMBL/GenBank/DDBJ databases">
        <authorList>
            <person name="Chang H.C."/>
            <person name="Mun S.Y."/>
        </authorList>
    </citation>
    <scope>NUCLEOTIDE SEQUENCE [LARGE SCALE GENOMIC DNA]</scope>
    <source>
        <strain evidence="4">KT1</strain>
    </source>
</reference>
<proteinExistence type="predicted"/>
<dbReference type="Proteomes" id="UP001302696">
    <property type="component" value="Chromosome"/>
</dbReference>
<dbReference type="InterPro" id="IPR050523">
    <property type="entry name" value="AKR_Detox_Biosynth"/>
</dbReference>
<gene>
    <name evidence="3" type="ORF">N6G96_03205</name>
</gene>
<evidence type="ECO:0000256" key="1">
    <source>
        <dbReference type="ARBA" id="ARBA00023002"/>
    </source>
</evidence>
<protein>
    <submittedName>
        <fullName evidence="3">Aldo/keto reductase</fullName>
    </submittedName>
</protein>
<sequence length="335" mass="37858">MQYTKLGNTDIEVSKICIGAMSFGKPGTMHDWSLDYEDSEKVIKHALSLGINFFDTANTYSKGTSEEYLGRALKSDNVPRDQVVLASKVYFNPGRLSKEAINREIEGSLKRLGTDYLDLYIIHRFDYDTPIEETMSALNELVKSGKVRAIGASAMYGYQFHNMQQVAKDHGWAQFQTMENHYNLLYREDERELIPICKQMGVSLMPYSPLAAGHLSHRQWQVNTLRSQTDRVAMGKYDRAESEDLGIVERVDELAKKYNVSMSQIALAWQWAKGVMAPIVGSTKVSHLDEAVEALSVKLTDEDVHYLEELYVPHEIVGAISHNPAQGTVLIDEKK</sequence>
<evidence type="ECO:0000313" key="3">
    <source>
        <dbReference type="EMBL" id="WPC22605.1"/>
    </source>
</evidence>
<evidence type="ECO:0000259" key="2">
    <source>
        <dbReference type="Pfam" id="PF00248"/>
    </source>
</evidence>
<keyword evidence="4" id="KW-1185">Reference proteome</keyword>
<keyword evidence="1" id="KW-0560">Oxidoreductase</keyword>
<dbReference type="CDD" id="cd19079">
    <property type="entry name" value="AKR_EcYajO-like"/>
    <property type="match status" value="1"/>
</dbReference>
<dbReference type="SUPFAM" id="SSF51430">
    <property type="entry name" value="NAD(P)-linked oxidoreductase"/>
    <property type="match status" value="1"/>
</dbReference>